<dbReference type="InterPro" id="IPR036388">
    <property type="entry name" value="WH-like_DNA-bd_sf"/>
</dbReference>
<keyword evidence="7" id="KW-0804">Transcription</keyword>
<dbReference type="InterPro" id="IPR036390">
    <property type="entry name" value="WH_DNA-bd_sf"/>
</dbReference>
<comment type="caution">
    <text evidence="9">The sequence shown here is derived from an EMBL/GenBank/DDBJ whole genome shotgun (WGS) entry which is preliminary data.</text>
</comment>
<dbReference type="Gene3D" id="1.10.10.10">
    <property type="entry name" value="Winged helix-like DNA-binding domain superfamily/Winged helix DNA-binding domain"/>
    <property type="match status" value="1"/>
</dbReference>
<keyword evidence="6" id="KW-0238">DNA-binding</keyword>
<organism evidence="9 10">
    <name type="scientific">Aliidiomarina soli</name>
    <dbReference type="NCBI Taxonomy" id="1928574"/>
    <lineage>
        <taxon>Bacteria</taxon>
        <taxon>Pseudomonadati</taxon>
        <taxon>Pseudomonadota</taxon>
        <taxon>Gammaproteobacteria</taxon>
        <taxon>Alteromonadales</taxon>
        <taxon>Idiomarinaceae</taxon>
        <taxon>Aliidiomarina</taxon>
    </lineage>
</organism>
<evidence type="ECO:0000256" key="7">
    <source>
        <dbReference type="ARBA" id="ARBA00023163"/>
    </source>
</evidence>
<dbReference type="PROSITE" id="PS50949">
    <property type="entry name" value="HTH_GNTR"/>
    <property type="match status" value="1"/>
</dbReference>
<dbReference type="AlphaFoldDB" id="A0A432WHE4"/>
<evidence type="ECO:0000256" key="2">
    <source>
        <dbReference type="ARBA" id="ARBA00022576"/>
    </source>
</evidence>
<dbReference type="InterPro" id="IPR015422">
    <property type="entry name" value="PyrdxlP-dep_Trfase_small"/>
</dbReference>
<dbReference type="PANTHER" id="PTHR46577">
    <property type="entry name" value="HTH-TYPE TRANSCRIPTIONAL REGULATORY PROTEIN GABR"/>
    <property type="match status" value="1"/>
</dbReference>
<evidence type="ECO:0000313" key="10">
    <source>
        <dbReference type="Proteomes" id="UP000287823"/>
    </source>
</evidence>
<evidence type="ECO:0000256" key="1">
    <source>
        <dbReference type="ARBA" id="ARBA00005384"/>
    </source>
</evidence>
<dbReference type="InterPro" id="IPR051446">
    <property type="entry name" value="HTH_trans_reg/aminotransferase"/>
</dbReference>
<evidence type="ECO:0000256" key="3">
    <source>
        <dbReference type="ARBA" id="ARBA00022679"/>
    </source>
</evidence>
<dbReference type="Gene3D" id="3.90.1150.10">
    <property type="entry name" value="Aspartate Aminotransferase, domain 1"/>
    <property type="match status" value="1"/>
</dbReference>
<dbReference type="SUPFAM" id="SSF53383">
    <property type="entry name" value="PLP-dependent transferases"/>
    <property type="match status" value="1"/>
</dbReference>
<dbReference type="CDD" id="cd07377">
    <property type="entry name" value="WHTH_GntR"/>
    <property type="match status" value="1"/>
</dbReference>
<keyword evidence="5" id="KW-0805">Transcription regulation</keyword>
<keyword evidence="3" id="KW-0808">Transferase</keyword>
<dbReference type="FunFam" id="3.40.640.10:FF:000023">
    <property type="entry name" value="Transcriptional regulator, GntR family"/>
    <property type="match status" value="1"/>
</dbReference>
<dbReference type="Gene3D" id="3.40.640.10">
    <property type="entry name" value="Type I PLP-dependent aspartate aminotransferase-like (Major domain)"/>
    <property type="match status" value="1"/>
</dbReference>
<evidence type="ECO:0000256" key="6">
    <source>
        <dbReference type="ARBA" id="ARBA00023125"/>
    </source>
</evidence>
<accession>A0A432WHE4</accession>
<dbReference type="GO" id="GO:0008483">
    <property type="term" value="F:transaminase activity"/>
    <property type="evidence" value="ECO:0007669"/>
    <property type="project" value="UniProtKB-KW"/>
</dbReference>
<dbReference type="EMBL" id="PIPO01000003">
    <property type="protein sequence ID" value="RUO33183.1"/>
    <property type="molecule type" value="Genomic_DNA"/>
</dbReference>
<dbReference type="InterPro" id="IPR004839">
    <property type="entry name" value="Aminotransferase_I/II_large"/>
</dbReference>
<dbReference type="GO" id="GO:0003700">
    <property type="term" value="F:DNA-binding transcription factor activity"/>
    <property type="evidence" value="ECO:0007669"/>
    <property type="project" value="InterPro"/>
</dbReference>
<dbReference type="PANTHER" id="PTHR46577:SF2">
    <property type="entry name" value="TRANSCRIPTIONAL REGULATORY PROTEIN"/>
    <property type="match status" value="1"/>
</dbReference>
<dbReference type="SMART" id="SM00345">
    <property type="entry name" value="HTH_GNTR"/>
    <property type="match status" value="1"/>
</dbReference>
<sequence length="473" mass="52218">MRKYELLAAQLASQIEKGVWLPGEKLPSLRKQAEQSGYSLMTVLHAYQMLESQGVLAARERSGYSVSASVSVPQGRSRAIQPTEAVSVNDFVFEVLQASRNIHTLSLGFAYPDPALFPRQQLNKAVASAAKQISLMAALDNLPPGNEALRQLIAKRYAARGVDISPDEIVITAGALEALSLSLQAATRPGDWVVIEAPAFYGAMQTLERLGLKAVSVEVDPEHGLDLASLERAFQAYDVKACWLMSNFQNPIGYSLSNDKKLQLAQLLANYQVVLIEDDVYGELYEGDVPPVPVKQFDCSDNVMLCSSFSKSLVAGFRLGWVAAGSRALDVQKRQLMSTLATSTPIQLSLVEYLSTKNYEKHLKTLRKTLAARKKAMHQFLSQLLKGIATIHCHSGGYFLWLEFDSHVDTTSLYREALDMNITVAPGKLFTLNDAFSHCLRINASFQLTESSKALLQKFFQQVREHVNRSALS</sequence>
<dbReference type="SUPFAM" id="SSF46785">
    <property type="entry name" value="Winged helix' DNA-binding domain"/>
    <property type="match status" value="1"/>
</dbReference>
<dbReference type="RefSeq" id="WP_126798904.1">
    <property type="nucleotide sequence ID" value="NZ_PIPO01000003.1"/>
</dbReference>
<comment type="similarity">
    <text evidence="1">In the C-terminal section; belongs to the class-I pyridoxal-phosphate-dependent aminotransferase family.</text>
</comment>
<dbReference type="InterPro" id="IPR015424">
    <property type="entry name" value="PyrdxlP-dep_Trfase"/>
</dbReference>
<dbReference type="GO" id="GO:0003677">
    <property type="term" value="F:DNA binding"/>
    <property type="evidence" value="ECO:0007669"/>
    <property type="project" value="UniProtKB-KW"/>
</dbReference>
<evidence type="ECO:0000256" key="5">
    <source>
        <dbReference type="ARBA" id="ARBA00023015"/>
    </source>
</evidence>
<dbReference type="GO" id="GO:0030170">
    <property type="term" value="F:pyridoxal phosphate binding"/>
    <property type="evidence" value="ECO:0007669"/>
    <property type="project" value="InterPro"/>
</dbReference>
<dbReference type="Pfam" id="PF00392">
    <property type="entry name" value="GntR"/>
    <property type="match status" value="1"/>
</dbReference>
<protein>
    <submittedName>
        <fullName evidence="9">GntR family transcriptional regulator</fullName>
    </submittedName>
</protein>
<proteinExistence type="inferred from homology"/>
<dbReference type="Proteomes" id="UP000287823">
    <property type="component" value="Unassembled WGS sequence"/>
</dbReference>
<evidence type="ECO:0000259" key="8">
    <source>
        <dbReference type="PROSITE" id="PS50949"/>
    </source>
</evidence>
<keyword evidence="2" id="KW-0032">Aminotransferase</keyword>
<dbReference type="InterPro" id="IPR000524">
    <property type="entry name" value="Tscrpt_reg_HTH_GntR"/>
</dbReference>
<dbReference type="InterPro" id="IPR015421">
    <property type="entry name" value="PyrdxlP-dep_Trfase_major"/>
</dbReference>
<reference evidence="9 10" key="1">
    <citation type="journal article" date="2011" name="Front. Microbiol.">
        <title>Genomic signatures of strain selection and enhancement in Bacillus atrophaeus var. globigii, a historical biowarfare simulant.</title>
        <authorList>
            <person name="Gibbons H.S."/>
            <person name="Broomall S.M."/>
            <person name="McNew L.A."/>
            <person name="Daligault H."/>
            <person name="Chapman C."/>
            <person name="Bruce D."/>
            <person name="Karavis M."/>
            <person name="Krepps M."/>
            <person name="McGregor P.A."/>
            <person name="Hong C."/>
            <person name="Park K.H."/>
            <person name="Akmal A."/>
            <person name="Feldman A."/>
            <person name="Lin J.S."/>
            <person name="Chang W.E."/>
            <person name="Higgs B.W."/>
            <person name="Demirev P."/>
            <person name="Lindquist J."/>
            <person name="Liem A."/>
            <person name="Fochler E."/>
            <person name="Read T.D."/>
            <person name="Tapia R."/>
            <person name="Johnson S."/>
            <person name="Bishop-Lilly K.A."/>
            <person name="Detter C."/>
            <person name="Han C."/>
            <person name="Sozhamannan S."/>
            <person name="Rosenzweig C.N."/>
            <person name="Skowronski E.W."/>
        </authorList>
    </citation>
    <scope>NUCLEOTIDE SEQUENCE [LARGE SCALE GENOMIC DNA]</scope>
    <source>
        <strain evidence="9 10">Y4G10-17</strain>
    </source>
</reference>
<dbReference type="Pfam" id="PF00155">
    <property type="entry name" value="Aminotran_1_2"/>
    <property type="match status" value="1"/>
</dbReference>
<gene>
    <name evidence="9" type="ORF">CWE14_08135</name>
</gene>
<evidence type="ECO:0000256" key="4">
    <source>
        <dbReference type="ARBA" id="ARBA00022898"/>
    </source>
</evidence>
<name>A0A432WHE4_9GAMM</name>
<dbReference type="CDD" id="cd00609">
    <property type="entry name" value="AAT_like"/>
    <property type="match status" value="1"/>
</dbReference>
<keyword evidence="10" id="KW-1185">Reference proteome</keyword>
<feature type="domain" description="HTH gntR-type" evidence="8">
    <location>
        <begin position="1"/>
        <end position="69"/>
    </location>
</feature>
<evidence type="ECO:0000313" key="9">
    <source>
        <dbReference type="EMBL" id="RUO33183.1"/>
    </source>
</evidence>
<keyword evidence="4" id="KW-0663">Pyridoxal phosphate</keyword>